<evidence type="ECO:0000256" key="8">
    <source>
        <dbReference type="SAM" id="MobiDB-lite"/>
    </source>
</evidence>
<evidence type="ECO:0000313" key="10">
    <source>
        <dbReference type="EMBL" id="TFY69845.1"/>
    </source>
</evidence>
<keyword evidence="5 6" id="KW-0067">ATP-binding</keyword>
<dbReference type="InterPro" id="IPR045269">
    <property type="entry name" value="Atg1-like"/>
</dbReference>
<dbReference type="GO" id="GO:0004674">
    <property type="term" value="F:protein serine/threonine kinase activity"/>
    <property type="evidence" value="ECO:0007669"/>
    <property type="project" value="UniProtKB-KW"/>
</dbReference>
<protein>
    <recommendedName>
        <fullName evidence="1">non-specific serine/threonine protein kinase</fullName>
        <ecNumber evidence="1">2.7.11.1</ecNumber>
    </recommendedName>
</protein>
<reference evidence="10 11" key="1">
    <citation type="submission" date="2019-01" db="EMBL/GenBank/DDBJ databases">
        <title>Genome sequencing of the rare red list fungi Fomitopsis rosea.</title>
        <authorList>
            <person name="Buettner E."/>
            <person name="Kellner H."/>
        </authorList>
    </citation>
    <scope>NUCLEOTIDE SEQUENCE [LARGE SCALE GENOMIC DNA]</scope>
    <source>
        <strain evidence="10 11">DSM 105464</strain>
    </source>
</reference>
<dbReference type="Pfam" id="PF00069">
    <property type="entry name" value="Pkinase"/>
    <property type="match status" value="1"/>
</dbReference>
<evidence type="ECO:0000256" key="4">
    <source>
        <dbReference type="ARBA" id="ARBA00022777"/>
    </source>
</evidence>
<comment type="similarity">
    <text evidence="7">Belongs to the protein kinase superfamily.</text>
</comment>
<feature type="domain" description="Protein kinase" evidence="9">
    <location>
        <begin position="20"/>
        <end position="288"/>
    </location>
</feature>
<feature type="compositionally biased region" description="Basic and acidic residues" evidence="8">
    <location>
        <begin position="349"/>
        <end position="365"/>
    </location>
</feature>
<dbReference type="PROSITE" id="PS00107">
    <property type="entry name" value="PROTEIN_KINASE_ATP"/>
    <property type="match status" value="1"/>
</dbReference>
<gene>
    <name evidence="10" type="ORF">EVJ58_g197</name>
</gene>
<dbReference type="AlphaFoldDB" id="A0A4Y9Z566"/>
<evidence type="ECO:0000256" key="1">
    <source>
        <dbReference type="ARBA" id="ARBA00012513"/>
    </source>
</evidence>
<dbReference type="Gene3D" id="1.10.510.10">
    <property type="entry name" value="Transferase(Phosphotransferase) domain 1"/>
    <property type="match status" value="1"/>
</dbReference>
<dbReference type="GO" id="GO:0005829">
    <property type="term" value="C:cytosol"/>
    <property type="evidence" value="ECO:0007669"/>
    <property type="project" value="TreeGrafter"/>
</dbReference>
<evidence type="ECO:0000256" key="3">
    <source>
        <dbReference type="ARBA" id="ARBA00022741"/>
    </source>
</evidence>
<evidence type="ECO:0000256" key="7">
    <source>
        <dbReference type="RuleBase" id="RU000304"/>
    </source>
</evidence>
<keyword evidence="7" id="KW-0723">Serine/threonine-protein kinase</keyword>
<dbReference type="GO" id="GO:0016020">
    <property type="term" value="C:membrane"/>
    <property type="evidence" value="ECO:0007669"/>
    <property type="project" value="TreeGrafter"/>
</dbReference>
<feature type="compositionally biased region" description="Basic residues" evidence="8">
    <location>
        <begin position="299"/>
        <end position="309"/>
    </location>
</feature>
<keyword evidence="4" id="KW-0418">Kinase</keyword>
<dbReference type="GO" id="GO:0005524">
    <property type="term" value="F:ATP binding"/>
    <property type="evidence" value="ECO:0007669"/>
    <property type="project" value="UniProtKB-UniRule"/>
</dbReference>
<dbReference type="InterPro" id="IPR000719">
    <property type="entry name" value="Prot_kinase_dom"/>
</dbReference>
<dbReference type="InterPro" id="IPR017441">
    <property type="entry name" value="Protein_kinase_ATP_BS"/>
</dbReference>
<feature type="region of interest" description="Disordered" evidence="8">
    <location>
        <begin position="299"/>
        <end position="324"/>
    </location>
</feature>
<dbReference type="GO" id="GO:0000045">
    <property type="term" value="P:autophagosome assembly"/>
    <property type="evidence" value="ECO:0007669"/>
    <property type="project" value="TreeGrafter"/>
</dbReference>
<dbReference type="PROSITE" id="PS50011">
    <property type="entry name" value="PROTEIN_KINASE_DOM"/>
    <property type="match status" value="1"/>
</dbReference>
<keyword evidence="2" id="KW-0808">Transferase</keyword>
<sequence length="408" mass="46401">MPKGRAVPNLVGQTIDAGRLSIIEVLGAGSNGVVFLAEDTASPSTHTHYYAVKCMPKALFGTRRFRNQRQEIQNHMAASTIPNVVTLHRVIEDHRFYYLVMDYYPAGDLFHYLARGGIARGDDTRIKRIMVQIIDAVRECHHIGIFHRDIKPENIMISTDGTRVYLSDFGLSTTQRYSTTFGCGSQYYMSPECLGKLGVDPAYSTRTNDVWALGIILTAMITGHNPWHQASYFDACYRAYIEDPMFLRNTLPISDEVNDVLKRIFSPSPNRITLEFLRLQILSIDKFYELFKPAPPRRRSFFRRRRHPQRRESSPQPPNYIEPPTYEPAVVVVPRSQRTSQDVVSASDTDSHGPRTPDRTEELHDIPPMSELPDYDSLGRSDILVAAENGQAGPPRGFFKRMAGRLYM</sequence>
<dbReference type="EC" id="2.7.11.1" evidence="1"/>
<dbReference type="Proteomes" id="UP000298390">
    <property type="component" value="Unassembled WGS sequence"/>
</dbReference>
<comment type="caution">
    <text evidence="10">The sequence shown here is derived from an EMBL/GenBank/DDBJ whole genome shotgun (WGS) entry which is preliminary data.</text>
</comment>
<evidence type="ECO:0000256" key="5">
    <source>
        <dbReference type="ARBA" id="ARBA00022840"/>
    </source>
</evidence>
<feature type="region of interest" description="Disordered" evidence="8">
    <location>
        <begin position="337"/>
        <end position="371"/>
    </location>
</feature>
<dbReference type="InterPro" id="IPR008271">
    <property type="entry name" value="Ser/Thr_kinase_AS"/>
</dbReference>
<dbReference type="GO" id="GO:0000407">
    <property type="term" value="C:phagophore assembly site"/>
    <property type="evidence" value="ECO:0007669"/>
    <property type="project" value="TreeGrafter"/>
</dbReference>
<dbReference type="PANTHER" id="PTHR24348">
    <property type="entry name" value="SERINE/THREONINE-PROTEIN KINASE UNC-51-RELATED"/>
    <property type="match status" value="1"/>
</dbReference>
<feature type="binding site" evidence="6">
    <location>
        <position position="53"/>
    </location>
    <ligand>
        <name>ATP</name>
        <dbReference type="ChEBI" id="CHEBI:30616"/>
    </ligand>
</feature>
<dbReference type="InterPro" id="IPR011009">
    <property type="entry name" value="Kinase-like_dom_sf"/>
</dbReference>
<dbReference type="SMART" id="SM00220">
    <property type="entry name" value="S_TKc"/>
    <property type="match status" value="1"/>
</dbReference>
<dbReference type="PANTHER" id="PTHR24348:SF22">
    <property type="entry name" value="NON-SPECIFIC SERINE_THREONINE PROTEIN KINASE"/>
    <property type="match status" value="1"/>
</dbReference>
<dbReference type="GO" id="GO:0010506">
    <property type="term" value="P:regulation of autophagy"/>
    <property type="evidence" value="ECO:0007669"/>
    <property type="project" value="InterPro"/>
</dbReference>
<accession>A0A4Y9Z566</accession>
<feature type="compositionally biased region" description="Polar residues" evidence="8">
    <location>
        <begin position="337"/>
        <end position="348"/>
    </location>
</feature>
<dbReference type="EMBL" id="SEKV01000004">
    <property type="protein sequence ID" value="TFY69845.1"/>
    <property type="molecule type" value="Genomic_DNA"/>
</dbReference>
<keyword evidence="3 6" id="KW-0547">Nucleotide-binding</keyword>
<dbReference type="SUPFAM" id="SSF56112">
    <property type="entry name" value="Protein kinase-like (PK-like)"/>
    <property type="match status" value="1"/>
</dbReference>
<name>A0A4Y9Z566_9APHY</name>
<proteinExistence type="inferred from homology"/>
<evidence type="ECO:0000259" key="9">
    <source>
        <dbReference type="PROSITE" id="PS50011"/>
    </source>
</evidence>
<evidence type="ECO:0000256" key="6">
    <source>
        <dbReference type="PROSITE-ProRule" id="PRU10141"/>
    </source>
</evidence>
<evidence type="ECO:0000313" key="11">
    <source>
        <dbReference type="Proteomes" id="UP000298390"/>
    </source>
</evidence>
<dbReference type="PROSITE" id="PS00108">
    <property type="entry name" value="PROTEIN_KINASE_ST"/>
    <property type="match status" value="1"/>
</dbReference>
<evidence type="ECO:0000256" key="2">
    <source>
        <dbReference type="ARBA" id="ARBA00022679"/>
    </source>
</evidence>
<dbReference type="GO" id="GO:0005776">
    <property type="term" value="C:autophagosome"/>
    <property type="evidence" value="ECO:0007669"/>
    <property type="project" value="TreeGrafter"/>
</dbReference>
<organism evidence="10 11">
    <name type="scientific">Rhodofomes roseus</name>
    <dbReference type="NCBI Taxonomy" id="34475"/>
    <lineage>
        <taxon>Eukaryota</taxon>
        <taxon>Fungi</taxon>
        <taxon>Dikarya</taxon>
        <taxon>Basidiomycota</taxon>
        <taxon>Agaricomycotina</taxon>
        <taxon>Agaricomycetes</taxon>
        <taxon>Polyporales</taxon>
        <taxon>Rhodofomes</taxon>
    </lineage>
</organism>
<dbReference type="STRING" id="34475.A0A4Y9Z566"/>